<dbReference type="AlphaFoldDB" id="A0A8C7WS17"/>
<dbReference type="InterPro" id="IPR016186">
    <property type="entry name" value="C-type_lectin-like/link_sf"/>
</dbReference>
<evidence type="ECO:0000256" key="1">
    <source>
        <dbReference type="ARBA" id="ARBA00023157"/>
    </source>
</evidence>
<accession>A0A8C7WS17</accession>
<dbReference type="InterPro" id="IPR016187">
    <property type="entry name" value="CTDL_fold"/>
</dbReference>
<evidence type="ECO:0000313" key="3">
    <source>
        <dbReference type="Ensembl" id="ENSOSIP00000002512.1"/>
    </source>
</evidence>
<reference evidence="3" key="2">
    <citation type="submission" date="2025-09" db="UniProtKB">
        <authorList>
            <consortium name="Ensembl"/>
        </authorList>
    </citation>
    <scope>IDENTIFICATION</scope>
</reference>
<organism evidence="3 4">
    <name type="scientific">Oryzias sinensis</name>
    <name type="common">Chinese medaka</name>
    <dbReference type="NCBI Taxonomy" id="183150"/>
    <lineage>
        <taxon>Eukaryota</taxon>
        <taxon>Metazoa</taxon>
        <taxon>Chordata</taxon>
        <taxon>Craniata</taxon>
        <taxon>Vertebrata</taxon>
        <taxon>Euteleostomi</taxon>
        <taxon>Actinopterygii</taxon>
        <taxon>Neopterygii</taxon>
        <taxon>Teleostei</taxon>
        <taxon>Neoteleostei</taxon>
        <taxon>Acanthomorphata</taxon>
        <taxon>Ovalentaria</taxon>
        <taxon>Atherinomorphae</taxon>
        <taxon>Beloniformes</taxon>
        <taxon>Adrianichthyidae</taxon>
        <taxon>Oryziinae</taxon>
        <taxon>Oryzias</taxon>
    </lineage>
</organism>
<dbReference type="Ensembl" id="ENSOSIT00000002692.1">
    <property type="protein sequence ID" value="ENSOSIP00000002512.1"/>
    <property type="gene ID" value="ENSOSIG00000001473.1"/>
</dbReference>
<dbReference type="Pfam" id="PF00059">
    <property type="entry name" value="Lectin_C"/>
    <property type="match status" value="1"/>
</dbReference>
<dbReference type="Gene3D" id="3.10.100.10">
    <property type="entry name" value="Mannose-Binding Protein A, subunit A"/>
    <property type="match status" value="1"/>
</dbReference>
<name>A0A8C7WS17_9TELE</name>
<keyword evidence="1" id="KW-1015">Disulfide bond</keyword>
<dbReference type="PROSITE" id="PS50041">
    <property type="entry name" value="C_TYPE_LECTIN_2"/>
    <property type="match status" value="1"/>
</dbReference>
<evidence type="ECO:0000313" key="4">
    <source>
        <dbReference type="Proteomes" id="UP000694383"/>
    </source>
</evidence>
<dbReference type="InterPro" id="IPR001304">
    <property type="entry name" value="C-type_lectin-like"/>
</dbReference>
<keyword evidence="4" id="KW-1185">Reference proteome</keyword>
<evidence type="ECO:0000259" key="2">
    <source>
        <dbReference type="PROSITE" id="PS50041"/>
    </source>
</evidence>
<proteinExistence type="predicted"/>
<dbReference type="InterPro" id="IPR018378">
    <property type="entry name" value="C-type_lectin_CS"/>
</dbReference>
<dbReference type="PROSITE" id="PS00615">
    <property type="entry name" value="C_TYPE_LECTIN_1"/>
    <property type="match status" value="1"/>
</dbReference>
<protein>
    <recommendedName>
        <fullName evidence="2">C-type lectin domain-containing protein</fullName>
    </recommendedName>
</protein>
<feature type="domain" description="C-type lectin" evidence="2">
    <location>
        <begin position="9"/>
        <end position="46"/>
    </location>
</feature>
<dbReference type="SUPFAM" id="SSF56436">
    <property type="entry name" value="C-type lectin-like"/>
    <property type="match status" value="1"/>
</dbReference>
<sequence>IVIYVVGFWESGMPDSYRDEDCVEIRKTPGFWNDQSCESPLQWICEKKAPLYV</sequence>
<dbReference type="Proteomes" id="UP000694383">
    <property type="component" value="Unplaced"/>
</dbReference>
<reference evidence="3" key="1">
    <citation type="submission" date="2025-08" db="UniProtKB">
        <authorList>
            <consortium name="Ensembl"/>
        </authorList>
    </citation>
    <scope>IDENTIFICATION</scope>
</reference>